<sequence length="55" mass="6366">RGRWAKVLLEEVFPDTEGIVRRVTVRTANGVYQRDVRKIWLLEGNLLGQETVVQT</sequence>
<accession>A0A7D9KXN8</accession>
<organism evidence="1 2">
    <name type="scientific">Paramuricea clavata</name>
    <name type="common">Red gorgonian</name>
    <name type="synonym">Violescent sea-whip</name>
    <dbReference type="NCBI Taxonomy" id="317549"/>
    <lineage>
        <taxon>Eukaryota</taxon>
        <taxon>Metazoa</taxon>
        <taxon>Cnidaria</taxon>
        <taxon>Anthozoa</taxon>
        <taxon>Octocorallia</taxon>
        <taxon>Malacalcyonacea</taxon>
        <taxon>Plexauridae</taxon>
        <taxon>Paramuricea</taxon>
    </lineage>
</organism>
<dbReference type="InterPro" id="IPR040676">
    <property type="entry name" value="DUF5641"/>
</dbReference>
<evidence type="ECO:0000313" key="1">
    <source>
        <dbReference type="EMBL" id="CAB4021358.1"/>
    </source>
</evidence>
<keyword evidence="2" id="KW-1185">Reference proteome</keyword>
<proteinExistence type="predicted"/>
<name>A0A7D9KXN8_PARCT</name>
<dbReference type="EMBL" id="CACRXK020011395">
    <property type="protein sequence ID" value="CAB4021358.1"/>
    <property type="molecule type" value="Genomic_DNA"/>
</dbReference>
<evidence type="ECO:0000313" key="2">
    <source>
        <dbReference type="Proteomes" id="UP001152795"/>
    </source>
</evidence>
<dbReference type="Pfam" id="PF18701">
    <property type="entry name" value="DUF5641"/>
    <property type="match status" value="1"/>
</dbReference>
<protein>
    <submittedName>
        <fullName evidence="1">Uncharacterized protein</fullName>
    </submittedName>
</protein>
<dbReference type="Proteomes" id="UP001152795">
    <property type="component" value="Unassembled WGS sequence"/>
</dbReference>
<feature type="non-terminal residue" evidence="1">
    <location>
        <position position="1"/>
    </location>
</feature>
<gene>
    <name evidence="1" type="ORF">PACLA_8A059317</name>
</gene>
<comment type="caution">
    <text evidence="1">The sequence shown here is derived from an EMBL/GenBank/DDBJ whole genome shotgun (WGS) entry which is preliminary data.</text>
</comment>
<dbReference type="AlphaFoldDB" id="A0A7D9KXN8"/>
<reference evidence="1" key="1">
    <citation type="submission" date="2020-04" db="EMBL/GenBank/DDBJ databases">
        <authorList>
            <person name="Alioto T."/>
            <person name="Alioto T."/>
            <person name="Gomez Garrido J."/>
        </authorList>
    </citation>
    <scope>NUCLEOTIDE SEQUENCE</scope>
    <source>
        <strain evidence="1">A484AB</strain>
    </source>
</reference>